<feature type="domain" description="HTH myb-type" evidence="7">
    <location>
        <begin position="231"/>
        <end position="281"/>
    </location>
</feature>
<dbReference type="EMBL" id="OOIL02005600">
    <property type="protein sequence ID" value="VFQ95640.1"/>
    <property type="molecule type" value="Genomic_DNA"/>
</dbReference>
<proteinExistence type="predicted"/>
<feature type="domain" description="HTH myb-type" evidence="7">
    <location>
        <begin position="180"/>
        <end position="230"/>
    </location>
</feature>
<protein>
    <recommendedName>
        <fullName evidence="10">Transcription factor MYB98</fullName>
    </recommendedName>
</protein>
<evidence type="ECO:0000313" key="8">
    <source>
        <dbReference type="EMBL" id="VFQ95640.1"/>
    </source>
</evidence>
<feature type="region of interest" description="Disordered" evidence="5">
    <location>
        <begin position="148"/>
        <end position="182"/>
    </location>
</feature>
<name>A0A484N3J1_9ASTE</name>
<evidence type="ECO:0000256" key="4">
    <source>
        <dbReference type="ARBA" id="ARBA00023242"/>
    </source>
</evidence>
<dbReference type="InterPro" id="IPR009057">
    <property type="entry name" value="Homeodomain-like_sf"/>
</dbReference>
<dbReference type="FunFam" id="1.10.10.60:FF:000010">
    <property type="entry name" value="Transcriptional activator Myb isoform A"/>
    <property type="match status" value="1"/>
</dbReference>
<evidence type="ECO:0000259" key="7">
    <source>
        <dbReference type="PROSITE" id="PS51294"/>
    </source>
</evidence>
<dbReference type="PANTHER" id="PTHR45614:SF285">
    <property type="entry name" value="TRANSCRIPTION FACTOR MYB98"/>
    <property type="match status" value="1"/>
</dbReference>
<feature type="region of interest" description="Disordered" evidence="5">
    <location>
        <begin position="75"/>
        <end position="126"/>
    </location>
</feature>
<feature type="compositionally biased region" description="Polar residues" evidence="5">
    <location>
        <begin position="321"/>
        <end position="333"/>
    </location>
</feature>
<dbReference type="PROSITE" id="PS51294">
    <property type="entry name" value="HTH_MYB"/>
    <property type="match status" value="2"/>
</dbReference>
<feature type="domain" description="Myb-like" evidence="6">
    <location>
        <begin position="175"/>
        <end position="226"/>
    </location>
</feature>
<dbReference type="AlphaFoldDB" id="A0A484N3J1"/>
<evidence type="ECO:0000313" key="9">
    <source>
        <dbReference type="Proteomes" id="UP000595140"/>
    </source>
</evidence>
<feature type="compositionally biased region" description="Basic residues" evidence="5">
    <location>
        <begin position="166"/>
        <end position="177"/>
    </location>
</feature>
<dbReference type="GO" id="GO:0010597">
    <property type="term" value="P:green leaf volatile biosynthetic process"/>
    <property type="evidence" value="ECO:0007669"/>
    <property type="project" value="UniProtKB-ARBA"/>
</dbReference>
<dbReference type="GO" id="GO:0000978">
    <property type="term" value="F:RNA polymerase II cis-regulatory region sequence-specific DNA binding"/>
    <property type="evidence" value="ECO:0007669"/>
    <property type="project" value="TreeGrafter"/>
</dbReference>
<dbReference type="SMART" id="SM00717">
    <property type="entry name" value="SANT"/>
    <property type="match status" value="2"/>
</dbReference>
<keyword evidence="3" id="KW-0238">DNA-binding</keyword>
<evidence type="ECO:0000256" key="1">
    <source>
        <dbReference type="ARBA" id="ARBA00004123"/>
    </source>
</evidence>
<dbReference type="Pfam" id="PF13921">
    <property type="entry name" value="Myb_DNA-bind_6"/>
    <property type="match status" value="1"/>
</dbReference>
<keyword evidence="2" id="KW-0677">Repeat</keyword>
<evidence type="ECO:0000256" key="5">
    <source>
        <dbReference type="SAM" id="MobiDB-lite"/>
    </source>
</evidence>
<dbReference type="FunFam" id="1.10.10.60:FF:000381">
    <property type="entry name" value="Transcription factor MYB119"/>
    <property type="match status" value="1"/>
</dbReference>
<dbReference type="SUPFAM" id="SSF46689">
    <property type="entry name" value="Homeodomain-like"/>
    <property type="match status" value="1"/>
</dbReference>
<keyword evidence="4" id="KW-0539">Nucleus</keyword>
<dbReference type="OrthoDB" id="2143914at2759"/>
<comment type="subcellular location">
    <subcellularLocation>
        <location evidence="1">Nucleus</location>
    </subcellularLocation>
</comment>
<dbReference type="InterPro" id="IPR017930">
    <property type="entry name" value="Myb_dom"/>
</dbReference>
<dbReference type="PANTHER" id="PTHR45614">
    <property type="entry name" value="MYB PROTEIN-RELATED"/>
    <property type="match status" value="1"/>
</dbReference>
<organism evidence="8 9">
    <name type="scientific">Cuscuta campestris</name>
    <dbReference type="NCBI Taxonomy" id="132261"/>
    <lineage>
        <taxon>Eukaryota</taxon>
        <taxon>Viridiplantae</taxon>
        <taxon>Streptophyta</taxon>
        <taxon>Embryophyta</taxon>
        <taxon>Tracheophyta</taxon>
        <taxon>Spermatophyta</taxon>
        <taxon>Magnoliopsida</taxon>
        <taxon>eudicotyledons</taxon>
        <taxon>Gunneridae</taxon>
        <taxon>Pentapetalae</taxon>
        <taxon>asterids</taxon>
        <taxon>lamiids</taxon>
        <taxon>Solanales</taxon>
        <taxon>Convolvulaceae</taxon>
        <taxon>Cuscuteae</taxon>
        <taxon>Cuscuta</taxon>
        <taxon>Cuscuta subgen. Grammica</taxon>
        <taxon>Cuscuta sect. Cleistogrammica</taxon>
    </lineage>
</organism>
<dbReference type="GO" id="GO:0000981">
    <property type="term" value="F:DNA-binding transcription factor activity, RNA polymerase II-specific"/>
    <property type="evidence" value="ECO:0007669"/>
    <property type="project" value="TreeGrafter"/>
</dbReference>
<dbReference type="Gene3D" id="1.10.10.60">
    <property type="entry name" value="Homeodomain-like"/>
    <property type="match status" value="2"/>
</dbReference>
<dbReference type="Proteomes" id="UP000595140">
    <property type="component" value="Unassembled WGS sequence"/>
</dbReference>
<dbReference type="InterPro" id="IPR001005">
    <property type="entry name" value="SANT/Myb"/>
</dbReference>
<keyword evidence="9" id="KW-1185">Reference proteome</keyword>
<feature type="region of interest" description="Disordered" evidence="5">
    <location>
        <begin position="308"/>
        <end position="334"/>
    </location>
</feature>
<evidence type="ECO:0000256" key="3">
    <source>
        <dbReference type="ARBA" id="ARBA00023125"/>
    </source>
</evidence>
<feature type="domain" description="Myb-like" evidence="6">
    <location>
        <begin position="227"/>
        <end position="277"/>
    </location>
</feature>
<dbReference type="CDD" id="cd00167">
    <property type="entry name" value="SANT"/>
    <property type="match status" value="2"/>
</dbReference>
<evidence type="ECO:0000259" key="6">
    <source>
        <dbReference type="PROSITE" id="PS50090"/>
    </source>
</evidence>
<gene>
    <name evidence="8" type="ORF">CCAM_LOCUS37416</name>
</gene>
<dbReference type="PROSITE" id="PS50090">
    <property type="entry name" value="MYB_LIKE"/>
    <property type="match status" value="2"/>
</dbReference>
<sequence>MEEFDTNALQPYSLPSNYFKSEFDDVFHTEESKGSGYSFQDLPLPFDHDHFASLVGPTPVSAFCPDLTFGDPFDPFSNRDNSSPSPSSHGYNNLGFFEPSLPGNPNSLTFGQGPKQSPKAATVEVPDEGSCVSAEIGFRREARLRKRNCSSNNGVSSSSSSSSSSMKKHAKGRKKGTSSKGQWSVEEDRILIQLVEKHGVRKWSHIAQLLKGRIGKQCRERWHNHLRPNIKKDVWSEEEDEILIKAHVEVGNKWAEIAKRLPGRTENSIKNHWNATKRRQFSRRKCRTKWPRPSSLLQNYIKTILNAEKNGASTGARRKNPSTSVDGSTTTTALPPVKVGPVGHCNGTADHLTPDYSFALDEKFLGGSGIESFIEDIPDGPLMLDESYMEEMGYGDHMPQLMFGGEPKELDLMDMISHHVNL</sequence>
<dbReference type="InterPro" id="IPR050560">
    <property type="entry name" value="MYB_TF"/>
</dbReference>
<evidence type="ECO:0000256" key="2">
    <source>
        <dbReference type="ARBA" id="ARBA00022737"/>
    </source>
</evidence>
<reference evidence="8 9" key="1">
    <citation type="submission" date="2018-04" db="EMBL/GenBank/DDBJ databases">
        <authorList>
            <person name="Vogel A."/>
        </authorList>
    </citation>
    <scope>NUCLEOTIDE SEQUENCE [LARGE SCALE GENOMIC DNA]</scope>
</reference>
<evidence type="ECO:0008006" key="10">
    <source>
        <dbReference type="Google" id="ProtNLM"/>
    </source>
</evidence>
<feature type="compositionally biased region" description="Low complexity" evidence="5">
    <location>
        <begin position="150"/>
        <end position="165"/>
    </location>
</feature>
<accession>A0A484N3J1</accession>
<dbReference type="GO" id="GO:0005634">
    <property type="term" value="C:nucleus"/>
    <property type="evidence" value="ECO:0007669"/>
    <property type="project" value="UniProtKB-SubCell"/>
</dbReference>